<reference evidence="1 2" key="1">
    <citation type="submission" date="2018-11" db="EMBL/GenBank/DDBJ databases">
        <title>Sequencing the genomes of 1000 actinobacteria strains.</title>
        <authorList>
            <person name="Klenk H.-P."/>
        </authorList>
    </citation>
    <scope>NUCLEOTIDE SEQUENCE [LARGE SCALE GENOMIC DNA]</scope>
    <source>
        <strain evidence="1 2">DSM 9580</strain>
    </source>
</reference>
<dbReference type="Proteomes" id="UP000275456">
    <property type="component" value="Unassembled WGS sequence"/>
</dbReference>
<gene>
    <name evidence="1" type="ORF">EDD26_1718</name>
</gene>
<dbReference type="SUPFAM" id="SSF55781">
    <property type="entry name" value="GAF domain-like"/>
    <property type="match status" value="1"/>
</dbReference>
<accession>A0A3N2ATM8</accession>
<dbReference type="RefSeq" id="WP_123697335.1">
    <property type="nucleotide sequence ID" value="NZ_RKHJ01000001.1"/>
</dbReference>
<evidence type="ECO:0000313" key="2">
    <source>
        <dbReference type="Proteomes" id="UP000275456"/>
    </source>
</evidence>
<proteinExistence type="predicted"/>
<evidence type="ECO:0008006" key="3">
    <source>
        <dbReference type="Google" id="ProtNLM"/>
    </source>
</evidence>
<dbReference type="EMBL" id="RKHJ01000001">
    <property type="protein sequence ID" value="ROR66336.1"/>
    <property type="molecule type" value="Genomic_DNA"/>
</dbReference>
<organism evidence="1 2">
    <name type="scientific">Agrococcus jenensis</name>
    <dbReference type="NCBI Taxonomy" id="46353"/>
    <lineage>
        <taxon>Bacteria</taxon>
        <taxon>Bacillati</taxon>
        <taxon>Actinomycetota</taxon>
        <taxon>Actinomycetes</taxon>
        <taxon>Micrococcales</taxon>
        <taxon>Microbacteriaceae</taxon>
        <taxon>Agrococcus</taxon>
    </lineage>
</organism>
<sequence length="155" mass="16584">MTDPAIGWSELHRRIEHEVGVILFTVLAFTRGGTRMERIYSSHPAEYPVGGWKDVATEVSPAWIAISRDSASTFLAATPAELETIFADHGLIASLGVGSILNVPLRRADGSNWGTVNLCGAEGTYTPERVALAERIIDELAPPEPVTTDSEGAPA</sequence>
<dbReference type="AlphaFoldDB" id="A0A3N2ATM8"/>
<protein>
    <recommendedName>
        <fullName evidence="3">GAF domain-containing protein</fullName>
    </recommendedName>
</protein>
<comment type="caution">
    <text evidence="1">The sequence shown here is derived from an EMBL/GenBank/DDBJ whole genome shotgun (WGS) entry which is preliminary data.</text>
</comment>
<name>A0A3N2ATM8_9MICO</name>
<keyword evidence="2" id="KW-1185">Reference proteome</keyword>
<evidence type="ECO:0000313" key="1">
    <source>
        <dbReference type="EMBL" id="ROR66336.1"/>
    </source>
</evidence>
<dbReference type="OrthoDB" id="7066078at2"/>